<dbReference type="EMBL" id="JAFBCV010000016">
    <property type="protein sequence ID" value="MBM7840674.1"/>
    <property type="molecule type" value="Genomic_DNA"/>
</dbReference>
<keyword evidence="2 5" id="KW-0808">Transferase</keyword>
<evidence type="ECO:0000313" key="9">
    <source>
        <dbReference type="EMBL" id="MBM7840674.1"/>
    </source>
</evidence>
<protein>
    <recommendedName>
        <fullName evidence="4">Acetoacetyl-CoA thiolase</fullName>
    </recommendedName>
</protein>
<dbReference type="InterPro" id="IPR002155">
    <property type="entry name" value="Thiolase"/>
</dbReference>
<dbReference type="Pfam" id="PF00108">
    <property type="entry name" value="Thiolase_N"/>
    <property type="match status" value="1"/>
</dbReference>
<comment type="similarity">
    <text evidence="1 5">Belongs to the thiolase-like superfamily. Thiolase family.</text>
</comment>
<dbReference type="PANTHER" id="PTHR18919">
    <property type="entry name" value="ACETYL-COA C-ACYLTRANSFERASE"/>
    <property type="match status" value="1"/>
</dbReference>
<dbReference type="InterPro" id="IPR016039">
    <property type="entry name" value="Thiolase-like"/>
</dbReference>
<dbReference type="SUPFAM" id="SSF53901">
    <property type="entry name" value="Thiolase-like"/>
    <property type="match status" value="2"/>
</dbReference>
<keyword evidence="6" id="KW-0472">Membrane</keyword>
<organism evidence="9 10">
    <name type="scientific">Shouchella xiaoxiensis</name>
    <dbReference type="NCBI Taxonomy" id="766895"/>
    <lineage>
        <taxon>Bacteria</taxon>
        <taxon>Bacillati</taxon>
        <taxon>Bacillota</taxon>
        <taxon>Bacilli</taxon>
        <taxon>Bacillales</taxon>
        <taxon>Bacillaceae</taxon>
        <taxon>Shouchella</taxon>
    </lineage>
</organism>
<dbReference type="PROSITE" id="PS00737">
    <property type="entry name" value="THIOLASE_2"/>
    <property type="match status" value="1"/>
</dbReference>
<keyword evidence="6" id="KW-0812">Transmembrane</keyword>
<dbReference type="CDD" id="cd00751">
    <property type="entry name" value="thiolase"/>
    <property type="match status" value="1"/>
</dbReference>
<dbReference type="GO" id="GO:0003985">
    <property type="term" value="F:acetyl-CoA C-acetyltransferase activity"/>
    <property type="evidence" value="ECO:0007669"/>
    <property type="project" value="UniProtKB-EC"/>
</dbReference>
<dbReference type="Pfam" id="PF02803">
    <property type="entry name" value="Thiolase_C"/>
    <property type="match status" value="1"/>
</dbReference>
<feature type="domain" description="Thiolase N-terminal" evidence="7">
    <location>
        <begin position="4"/>
        <end position="237"/>
    </location>
</feature>
<name>A0ABS2SYV9_9BACI</name>
<dbReference type="InterPro" id="IPR020616">
    <property type="entry name" value="Thiolase_N"/>
</dbReference>
<keyword evidence="6" id="KW-1133">Transmembrane helix</keyword>
<dbReference type="Proteomes" id="UP001179280">
    <property type="component" value="Unassembled WGS sequence"/>
</dbReference>
<evidence type="ECO:0000256" key="1">
    <source>
        <dbReference type="ARBA" id="ARBA00010982"/>
    </source>
</evidence>
<dbReference type="NCBIfam" id="TIGR01930">
    <property type="entry name" value="AcCoA-C-Actrans"/>
    <property type="match status" value="1"/>
</dbReference>
<evidence type="ECO:0000256" key="5">
    <source>
        <dbReference type="RuleBase" id="RU003557"/>
    </source>
</evidence>
<dbReference type="PANTHER" id="PTHR18919:SF167">
    <property type="entry name" value="ACETYL-COA ACYLTRANSFERASE"/>
    <property type="match status" value="1"/>
</dbReference>
<evidence type="ECO:0000256" key="6">
    <source>
        <dbReference type="SAM" id="Phobius"/>
    </source>
</evidence>
<feature type="domain" description="Thiolase C-terminal" evidence="8">
    <location>
        <begin position="251"/>
        <end position="366"/>
    </location>
</feature>
<gene>
    <name evidence="9" type="ORF">JOC54_003967</name>
</gene>
<evidence type="ECO:0000313" key="10">
    <source>
        <dbReference type="Proteomes" id="UP001179280"/>
    </source>
</evidence>
<accession>A0ABS2SYV9</accession>
<keyword evidence="10" id="KW-1185">Reference proteome</keyword>
<sequence>MNEVYIVKAKRSVIGKIGGILSTVPPEKVAATVLAEVAEDLPAIDGVILGNAVGEGGNLARHSLLEAGLDQRISGLTVDSQCASGLDAILTAARFIQAGAGDCYLAGGVESTSLEPTRFRAGEQLALKRAAFAPAQIGDPDMAQSAEQVASRFAISKVRQDQYAYECYRRSYQAHLHGQFEEEKIRAHQGIKDEGIRQMTERLLERVPPITGTNGTITAANSCEKSDGAAVIVLMSKKACIAAGITPWLTFVDGVRAGFDPNYASLSPLHAVETLLKRQSLSITAIDRIEFNEAYAVQLIACAEQLQLDLARVNVSGGALALGHPYGASGAINVCRLFYEMQRSDARYGMAVIGAAGGVGCAALFKKVI</sequence>
<keyword evidence="3 5" id="KW-0012">Acyltransferase</keyword>
<evidence type="ECO:0000256" key="4">
    <source>
        <dbReference type="ARBA" id="ARBA00030755"/>
    </source>
</evidence>
<proteinExistence type="inferred from homology"/>
<dbReference type="RefSeq" id="WP_204468401.1">
    <property type="nucleotide sequence ID" value="NZ_JAFBCV010000016.1"/>
</dbReference>
<evidence type="ECO:0000259" key="7">
    <source>
        <dbReference type="Pfam" id="PF00108"/>
    </source>
</evidence>
<dbReference type="Gene3D" id="3.40.47.10">
    <property type="match status" value="2"/>
</dbReference>
<evidence type="ECO:0000259" key="8">
    <source>
        <dbReference type="Pfam" id="PF02803"/>
    </source>
</evidence>
<feature type="transmembrane region" description="Helical" evidence="6">
    <location>
        <begin position="346"/>
        <end position="365"/>
    </location>
</feature>
<dbReference type="InterPro" id="IPR020617">
    <property type="entry name" value="Thiolase_C"/>
</dbReference>
<comment type="caution">
    <text evidence="9">The sequence shown here is derived from an EMBL/GenBank/DDBJ whole genome shotgun (WGS) entry which is preliminary data.</text>
</comment>
<dbReference type="InterPro" id="IPR020613">
    <property type="entry name" value="Thiolase_CS"/>
</dbReference>
<evidence type="ECO:0000256" key="2">
    <source>
        <dbReference type="ARBA" id="ARBA00022679"/>
    </source>
</evidence>
<dbReference type="PIRSF" id="PIRSF000429">
    <property type="entry name" value="Ac-CoA_Ac_transf"/>
    <property type="match status" value="1"/>
</dbReference>
<reference evidence="9" key="1">
    <citation type="submission" date="2021-01" db="EMBL/GenBank/DDBJ databases">
        <title>Genomic Encyclopedia of Type Strains, Phase IV (KMG-IV): sequencing the most valuable type-strain genomes for metagenomic binning, comparative biology and taxonomic classification.</title>
        <authorList>
            <person name="Goeker M."/>
        </authorList>
    </citation>
    <scope>NUCLEOTIDE SEQUENCE</scope>
    <source>
        <strain evidence="9">DSM 21943</strain>
    </source>
</reference>
<evidence type="ECO:0000256" key="3">
    <source>
        <dbReference type="ARBA" id="ARBA00023315"/>
    </source>
</evidence>